<dbReference type="SUPFAM" id="SSF48230">
    <property type="entry name" value="Chondroitin AC/alginate lyase"/>
    <property type="match status" value="1"/>
</dbReference>
<keyword evidence="3" id="KW-0812">Transmembrane</keyword>
<dbReference type="InterPro" id="IPR008397">
    <property type="entry name" value="Alginate_lyase_dom"/>
</dbReference>
<proteinExistence type="predicted"/>
<protein>
    <recommendedName>
        <fullName evidence="4">Alginate lyase domain-containing protein</fullName>
    </recommendedName>
</protein>
<dbReference type="Pfam" id="PF05426">
    <property type="entry name" value="Alginate_lyase"/>
    <property type="match status" value="1"/>
</dbReference>
<evidence type="ECO:0000313" key="6">
    <source>
        <dbReference type="Proteomes" id="UP001501302"/>
    </source>
</evidence>
<evidence type="ECO:0000256" key="1">
    <source>
        <dbReference type="ARBA" id="ARBA00022729"/>
    </source>
</evidence>
<reference evidence="6" key="1">
    <citation type="journal article" date="2019" name="Int. J. Syst. Evol. Microbiol.">
        <title>The Global Catalogue of Microorganisms (GCM) 10K type strain sequencing project: providing services to taxonomists for standard genome sequencing and annotation.</title>
        <authorList>
            <consortium name="The Broad Institute Genomics Platform"/>
            <consortium name="The Broad Institute Genome Sequencing Center for Infectious Disease"/>
            <person name="Wu L."/>
            <person name="Ma J."/>
        </authorList>
    </citation>
    <scope>NUCLEOTIDE SEQUENCE [LARGE SCALE GENOMIC DNA]</scope>
    <source>
        <strain evidence="6">JCM 18285</strain>
    </source>
</reference>
<evidence type="ECO:0000313" key="5">
    <source>
        <dbReference type="EMBL" id="GAA4950272.1"/>
    </source>
</evidence>
<feature type="transmembrane region" description="Helical" evidence="3">
    <location>
        <begin position="21"/>
        <end position="44"/>
    </location>
</feature>
<gene>
    <name evidence="5" type="ORF">GCM10023314_24510</name>
</gene>
<accession>A0ABP9GPY2</accession>
<dbReference type="EMBL" id="BAABJJ010000036">
    <property type="protein sequence ID" value="GAA4950272.1"/>
    <property type="molecule type" value="Genomic_DNA"/>
</dbReference>
<evidence type="ECO:0000256" key="3">
    <source>
        <dbReference type="SAM" id="Phobius"/>
    </source>
</evidence>
<dbReference type="InterPro" id="IPR008929">
    <property type="entry name" value="Chondroitin_lyas"/>
</dbReference>
<evidence type="ECO:0000256" key="2">
    <source>
        <dbReference type="ARBA" id="ARBA00023239"/>
    </source>
</evidence>
<sequence length="189" mass="21859">MNNIIVHFSNVFKKLSVVIKFSFMSNLKIIVTFLFINTIFIYTARTQSEEKIQSDTSKETIKNYKLSVLDYNKLVEVKENINSSKFSSLFKKLLKEGGKALQEGTFSVMQKTQTPPSGTKHDYISIGPYWWPDSTKPGGLPWLRRDGEINRLTREGSTDFETKNDMFINTNALAMAYFFQIKRNMQIKL</sequence>
<dbReference type="Proteomes" id="UP001501302">
    <property type="component" value="Unassembled WGS sequence"/>
</dbReference>
<keyword evidence="2" id="KW-0456">Lyase</keyword>
<dbReference type="Gene3D" id="1.50.10.100">
    <property type="entry name" value="Chondroitin AC/alginate lyase"/>
    <property type="match status" value="1"/>
</dbReference>
<keyword evidence="1" id="KW-0732">Signal</keyword>
<comment type="caution">
    <text evidence="5">The sequence shown here is derived from an EMBL/GenBank/DDBJ whole genome shotgun (WGS) entry which is preliminary data.</text>
</comment>
<feature type="domain" description="Alginate lyase" evidence="4">
    <location>
        <begin position="107"/>
        <end position="179"/>
    </location>
</feature>
<keyword evidence="3" id="KW-0472">Membrane</keyword>
<organism evidence="5 6">
    <name type="scientific">Algibacter agarivorans</name>
    <dbReference type="NCBI Taxonomy" id="1109741"/>
    <lineage>
        <taxon>Bacteria</taxon>
        <taxon>Pseudomonadati</taxon>
        <taxon>Bacteroidota</taxon>
        <taxon>Flavobacteriia</taxon>
        <taxon>Flavobacteriales</taxon>
        <taxon>Flavobacteriaceae</taxon>
        <taxon>Algibacter</taxon>
    </lineage>
</organism>
<keyword evidence="6" id="KW-1185">Reference proteome</keyword>
<name>A0ABP9GPY2_9FLAO</name>
<evidence type="ECO:0000259" key="4">
    <source>
        <dbReference type="Pfam" id="PF05426"/>
    </source>
</evidence>
<keyword evidence="3" id="KW-1133">Transmembrane helix</keyword>